<name>A0A1T5M265_9BACT</name>
<evidence type="ECO:0000256" key="3">
    <source>
        <dbReference type="ARBA" id="ARBA00022801"/>
    </source>
</evidence>
<accession>A0A1T5M265</accession>
<dbReference type="CDD" id="cd03146">
    <property type="entry name" value="GAT1_Peptidase_E"/>
    <property type="match status" value="1"/>
</dbReference>
<keyword evidence="3" id="KW-0378">Hydrolase</keyword>
<evidence type="ECO:0000313" key="5">
    <source>
        <dbReference type="EMBL" id="SKC82361.1"/>
    </source>
</evidence>
<dbReference type="InterPro" id="IPR029062">
    <property type="entry name" value="Class_I_gatase-like"/>
</dbReference>
<organism evidence="5 6">
    <name type="scientific">Ohtaekwangia koreensis</name>
    <dbReference type="NCBI Taxonomy" id="688867"/>
    <lineage>
        <taxon>Bacteria</taxon>
        <taxon>Pseudomonadati</taxon>
        <taxon>Bacteroidota</taxon>
        <taxon>Cytophagia</taxon>
        <taxon>Cytophagales</taxon>
        <taxon>Fulvivirgaceae</taxon>
        <taxon>Ohtaekwangia</taxon>
    </lineage>
</organism>
<dbReference type="AlphaFoldDB" id="A0A1T5M265"/>
<dbReference type="OrthoDB" id="9778515at2"/>
<dbReference type="PANTHER" id="PTHR20842">
    <property type="entry name" value="PROTEASE S51 ALPHA-ASPARTYL DIPEPTIDASE"/>
    <property type="match status" value="1"/>
</dbReference>
<dbReference type="EMBL" id="FUZU01000003">
    <property type="protein sequence ID" value="SKC82361.1"/>
    <property type="molecule type" value="Genomic_DNA"/>
</dbReference>
<dbReference type="RefSeq" id="WP_143785857.1">
    <property type="nucleotide sequence ID" value="NZ_FUZU01000003.1"/>
</dbReference>
<sequence length="262" mass="29387">MKRRKFIGITSTTFVGMNLPLSSSSAMSMSEENNKRKILIFGGGYNQTFIKYMAGLTGKSMPRLCFIPTASADNPFGIANWFETCAPLDVKPFVQRMFISSYNQKVSFEEVLLSMDGIVVGGGNTLNMMAIWKAQGIDTILRQAWDKGIVLAGGSAGSLCWFEHGTTDSRPKDISKVECLGFIKGSHCPHYDSEPTRRPLYHSYIKSREFKPGYACDDQAAIYFEDNEVKKVIALKEESNAYYVYEENGEAKERKLVKEIIK</sequence>
<evidence type="ECO:0000256" key="2">
    <source>
        <dbReference type="ARBA" id="ARBA00022670"/>
    </source>
</evidence>
<gene>
    <name evidence="5" type="ORF">SAMN05660236_4159</name>
</gene>
<dbReference type="InterPro" id="IPR005320">
    <property type="entry name" value="Peptidase_S51"/>
</dbReference>
<dbReference type="SUPFAM" id="SSF52317">
    <property type="entry name" value="Class I glutamine amidotransferase-like"/>
    <property type="match status" value="1"/>
</dbReference>
<dbReference type="Gene3D" id="3.40.50.880">
    <property type="match status" value="1"/>
</dbReference>
<dbReference type="Pfam" id="PF03575">
    <property type="entry name" value="Peptidase_S51"/>
    <property type="match status" value="1"/>
</dbReference>
<reference evidence="5 6" key="1">
    <citation type="submission" date="2017-02" db="EMBL/GenBank/DDBJ databases">
        <authorList>
            <person name="Peterson S.W."/>
        </authorList>
    </citation>
    <scope>NUCLEOTIDE SEQUENCE [LARGE SCALE GENOMIC DNA]</scope>
    <source>
        <strain evidence="5 6">DSM 25262</strain>
    </source>
</reference>
<keyword evidence="2" id="KW-0645">Protease</keyword>
<dbReference type="PANTHER" id="PTHR20842:SF0">
    <property type="entry name" value="ALPHA-ASPARTYL DIPEPTIDASE"/>
    <property type="match status" value="1"/>
</dbReference>
<proteinExistence type="inferred from homology"/>
<dbReference type="GO" id="GO:0008236">
    <property type="term" value="F:serine-type peptidase activity"/>
    <property type="evidence" value="ECO:0007669"/>
    <property type="project" value="UniProtKB-KW"/>
</dbReference>
<evidence type="ECO:0000313" key="6">
    <source>
        <dbReference type="Proteomes" id="UP000190961"/>
    </source>
</evidence>
<dbReference type="GO" id="GO:0006508">
    <property type="term" value="P:proteolysis"/>
    <property type="evidence" value="ECO:0007669"/>
    <property type="project" value="UniProtKB-KW"/>
</dbReference>
<keyword evidence="4" id="KW-0720">Serine protease</keyword>
<protein>
    <submittedName>
        <fullName evidence="5">Peptidase E</fullName>
    </submittedName>
</protein>
<keyword evidence="6" id="KW-1185">Reference proteome</keyword>
<dbReference type="Proteomes" id="UP000190961">
    <property type="component" value="Unassembled WGS sequence"/>
</dbReference>
<evidence type="ECO:0000256" key="4">
    <source>
        <dbReference type="ARBA" id="ARBA00022825"/>
    </source>
</evidence>
<evidence type="ECO:0000256" key="1">
    <source>
        <dbReference type="ARBA" id="ARBA00006534"/>
    </source>
</evidence>
<dbReference type="STRING" id="688867.SAMN05660236_4159"/>
<comment type="similarity">
    <text evidence="1">Belongs to the peptidase S51 family.</text>
</comment>